<reference evidence="1" key="1">
    <citation type="submission" date="2020-05" db="EMBL/GenBank/DDBJ databases">
        <title>Large-scale comparative analyses of tick genomes elucidate their genetic diversity and vector capacities.</title>
        <authorList>
            <person name="Jia N."/>
            <person name="Wang J."/>
            <person name="Shi W."/>
            <person name="Du L."/>
            <person name="Sun Y."/>
            <person name="Zhan W."/>
            <person name="Jiang J."/>
            <person name="Wang Q."/>
            <person name="Zhang B."/>
            <person name="Ji P."/>
            <person name="Sakyi L.B."/>
            <person name="Cui X."/>
            <person name="Yuan T."/>
            <person name="Jiang B."/>
            <person name="Yang W."/>
            <person name="Lam T.T.-Y."/>
            <person name="Chang Q."/>
            <person name="Ding S."/>
            <person name="Wang X."/>
            <person name="Zhu J."/>
            <person name="Ruan X."/>
            <person name="Zhao L."/>
            <person name="Wei J."/>
            <person name="Que T."/>
            <person name="Du C."/>
            <person name="Cheng J."/>
            <person name="Dai P."/>
            <person name="Han X."/>
            <person name="Huang E."/>
            <person name="Gao Y."/>
            <person name="Liu J."/>
            <person name="Shao H."/>
            <person name="Ye R."/>
            <person name="Li L."/>
            <person name="Wei W."/>
            <person name="Wang X."/>
            <person name="Wang C."/>
            <person name="Yang T."/>
            <person name="Huo Q."/>
            <person name="Li W."/>
            <person name="Guo W."/>
            <person name="Chen H."/>
            <person name="Zhou L."/>
            <person name="Ni X."/>
            <person name="Tian J."/>
            <person name="Zhou Y."/>
            <person name="Sheng Y."/>
            <person name="Liu T."/>
            <person name="Pan Y."/>
            <person name="Xia L."/>
            <person name="Li J."/>
            <person name="Zhao F."/>
            <person name="Cao W."/>
        </authorList>
    </citation>
    <scope>NUCLEOTIDE SEQUENCE</scope>
    <source>
        <strain evidence="1">Dsil-2018</strain>
    </source>
</reference>
<dbReference type="EMBL" id="CM023478">
    <property type="protein sequence ID" value="KAH7933784.1"/>
    <property type="molecule type" value="Genomic_DNA"/>
</dbReference>
<comment type="caution">
    <text evidence="1">The sequence shown here is derived from an EMBL/GenBank/DDBJ whole genome shotgun (WGS) entry which is preliminary data.</text>
</comment>
<gene>
    <name evidence="1" type="ORF">HPB49_017248</name>
</gene>
<organism evidence="1 2">
    <name type="scientific">Dermacentor silvarum</name>
    <name type="common">Tick</name>
    <dbReference type="NCBI Taxonomy" id="543639"/>
    <lineage>
        <taxon>Eukaryota</taxon>
        <taxon>Metazoa</taxon>
        <taxon>Ecdysozoa</taxon>
        <taxon>Arthropoda</taxon>
        <taxon>Chelicerata</taxon>
        <taxon>Arachnida</taxon>
        <taxon>Acari</taxon>
        <taxon>Parasitiformes</taxon>
        <taxon>Ixodida</taxon>
        <taxon>Ixodoidea</taxon>
        <taxon>Ixodidae</taxon>
        <taxon>Rhipicephalinae</taxon>
        <taxon>Dermacentor</taxon>
    </lineage>
</organism>
<proteinExistence type="predicted"/>
<dbReference type="Proteomes" id="UP000821865">
    <property type="component" value="Chromosome 9"/>
</dbReference>
<evidence type="ECO:0000313" key="1">
    <source>
        <dbReference type="EMBL" id="KAH7933784.1"/>
    </source>
</evidence>
<protein>
    <submittedName>
        <fullName evidence="1">Uncharacterized protein</fullName>
    </submittedName>
</protein>
<sequence>MREIVHLQVGQCGNQIGAKFWEVISDEHGIDPTGSYHGDSDLQLERINVYYNEASDFDLTIAKVFSSASWFRCRKINRLITVMTSRFRAEALRPAFSDASFSAEFLDYLDKWEASNHDKRHFLSESTARGLRVTIASTLSSLEYLAQNLGFKYLIISRLSTDPVEHLFGIVRQSSGCDAHPSPDEFLITVNCLTFYNLARSVDSSNANPGIVSALVTVHDKVQIQCPRGSMRFFPRVS</sequence>
<accession>A0ACB8C4K7</accession>
<evidence type="ECO:0000313" key="2">
    <source>
        <dbReference type="Proteomes" id="UP000821865"/>
    </source>
</evidence>
<name>A0ACB8C4K7_DERSI</name>
<keyword evidence="2" id="KW-1185">Reference proteome</keyword>